<dbReference type="SUPFAM" id="SSF53335">
    <property type="entry name" value="S-adenosyl-L-methionine-dependent methyltransferases"/>
    <property type="match status" value="1"/>
</dbReference>
<reference evidence="2 3" key="1">
    <citation type="submission" date="2016-12" db="EMBL/GenBank/DDBJ databases">
        <authorList>
            <person name="Song W.-J."/>
            <person name="Kurnit D.M."/>
        </authorList>
    </citation>
    <scope>NUCLEOTIDE SEQUENCE [LARGE SCALE GENOMIC DNA]</scope>
    <source>
        <strain evidence="2 3">IMCC3135</strain>
    </source>
</reference>
<proteinExistence type="predicted"/>
<gene>
    <name evidence="2" type="primary">speE_2</name>
    <name evidence="2" type="ORF">IMCC3135_31265</name>
</gene>
<dbReference type="PANTHER" id="PTHR43317">
    <property type="entry name" value="THERMOSPERMINE SYNTHASE ACAULIS5"/>
    <property type="match status" value="1"/>
</dbReference>
<sequence length="229" mass="24602">MKNRTLLGEASVPGGDRVLKLYQGKDDCSIVISGKGELMSTRKHASEDALGTLSCQLLDQVETAHVLIGGLGMGFTLAAVLAATGSQSRVVVAELVPEVVEWNRGPLGSYANYPLSDTRTTVYQGDVIDLLQDRKQRYDVIALDVDNGPEALSSSGNDWLYSAAGIACARDSLNSNGVLAYWSATPDPIFLKRLRDSGLRVAQKFVFAHGHKGTKHTIWLARVLTAGSK</sequence>
<dbReference type="KEGG" id="gai:IMCC3135_31265"/>
<dbReference type="Pfam" id="PF01564">
    <property type="entry name" value="Spermine_synth"/>
    <property type="match status" value="1"/>
</dbReference>
<accession>A0A2Z2P1B5</accession>
<evidence type="ECO:0000313" key="2">
    <source>
        <dbReference type="EMBL" id="ASJ76301.1"/>
    </source>
</evidence>
<evidence type="ECO:0000313" key="3">
    <source>
        <dbReference type="Proteomes" id="UP000250079"/>
    </source>
</evidence>
<dbReference type="InterPro" id="IPR029063">
    <property type="entry name" value="SAM-dependent_MTases_sf"/>
</dbReference>
<dbReference type="Gene3D" id="3.40.50.150">
    <property type="entry name" value="Vaccinia Virus protein VP39"/>
    <property type="match status" value="1"/>
</dbReference>
<evidence type="ECO:0000256" key="1">
    <source>
        <dbReference type="ARBA" id="ARBA00023115"/>
    </source>
</evidence>
<name>A0A2Z2P1B5_9GAMM</name>
<dbReference type="OrthoDB" id="9793351at2"/>
<keyword evidence="1" id="KW-0620">Polyamine biosynthesis</keyword>
<keyword evidence="2" id="KW-0808">Transferase</keyword>
<dbReference type="AlphaFoldDB" id="A0A2Z2P1B5"/>
<dbReference type="GO" id="GO:0006596">
    <property type="term" value="P:polyamine biosynthetic process"/>
    <property type="evidence" value="ECO:0007669"/>
    <property type="project" value="UniProtKB-KW"/>
</dbReference>
<dbReference type="EC" id="2.5.1.16" evidence="2"/>
<protein>
    <submittedName>
        <fullName evidence="2">Polyamine aminopropyltransferase</fullName>
        <ecNumber evidence="2">2.5.1.16</ecNumber>
    </submittedName>
</protein>
<dbReference type="GO" id="GO:0004766">
    <property type="term" value="F:spermidine synthase activity"/>
    <property type="evidence" value="ECO:0007669"/>
    <property type="project" value="UniProtKB-EC"/>
</dbReference>
<organism evidence="2 3">
    <name type="scientific">Granulosicoccus antarcticus IMCC3135</name>
    <dbReference type="NCBI Taxonomy" id="1192854"/>
    <lineage>
        <taxon>Bacteria</taxon>
        <taxon>Pseudomonadati</taxon>
        <taxon>Pseudomonadota</taxon>
        <taxon>Gammaproteobacteria</taxon>
        <taxon>Chromatiales</taxon>
        <taxon>Granulosicoccaceae</taxon>
        <taxon>Granulosicoccus</taxon>
    </lineage>
</organism>
<dbReference type="PANTHER" id="PTHR43317:SF3">
    <property type="entry name" value="BLR2883 PROTEIN"/>
    <property type="match status" value="1"/>
</dbReference>
<dbReference type="Proteomes" id="UP000250079">
    <property type="component" value="Chromosome"/>
</dbReference>
<dbReference type="RefSeq" id="WP_088921095.1">
    <property type="nucleotide sequence ID" value="NZ_CP018632.1"/>
</dbReference>
<dbReference type="EMBL" id="CP018632">
    <property type="protein sequence ID" value="ASJ76301.1"/>
    <property type="molecule type" value="Genomic_DNA"/>
</dbReference>
<keyword evidence="3" id="KW-1185">Reference proteome</keyword>